<proteinExistence type="predicted"/>
<keyword evidence="2" id="KW-1185">Reference proteome</keyword>
<evidence type="ECO:0000313" key="2">
    <source>
        <dbReference type="Proteomes" id="UP000027093"/>
    </source>
</evidence>
<evidence type="ECO:0000313" key="1">
    <source>
        <dbReference type="EMBL" id="AIC16528.1"/>
    </source>
</evidence>
<dbReference type="Proteomes" id="UP000027093">
    <property type="component" value="Chromosome"/>
</dbReference>
<dbReference type="HOGENOM" id="CLU_2392999_0_0_2"/>
<dbReference type="KEGG" id="nvn:NVIE_022660"/>
<name>A0A060HM34_9ARCH</name>
<dbReference type="AlphaFoldDB" id="A0A060HM34"/>
<organism evidence="1 2">
    <name type="scientific">Nitrososphaera viennensis EN76</name>
    <dbReference type="NCBI Taxonomy" id="926571"/>
    <lineage>
        <taxon>Archaea</taxon>
        <taxon>Nitrososphaerota</taxon>
        <taxon>Nitrososphaeria</taxon>
        <taxon>Nitrososphaerales</taxon>
        <taxon>Nitrososphaeraceae</taxon>
        <taxon>Nitrososphaera</taxon>
    </lineage>
</organism>
<gene>
    <name evidence="1" type="ORF">NVIE_022660</name>
</gene>
<reference evidence="1 2" key="1">
    <citation type="journal article" date="2014" name="Int. J. Syst. Evol. Microbiol.">
        <title>Nitrososphaera viennensis gen. nov., sp. nov., an aerobic and mesophilic, ammonia-oxidizing archaeon from soil and a member of the archaeal phylum Thaumarchaeota.</title>
        <authorList>
            <person name="Stieglmeier M."/>
            <person name="Klingl A."/>
            <person name="Alves R.J."/>
            <person name="Rittmann S.K."/>
            <person name="Melcher M."/>
            <person name="Leisch N."/>
            <person name="Schleper C."/>
        </authorList>
    </citation>
    <scope>NUCLEOTIDE SEQUENCE [LARGE SCALE GENOMIC DNA]</scope>
    <source>
        <strain evidence="1">EN76</strain>
    </source>
</reference>
<protein>
    <submittedName>
        <fullName evidence="1">Uncharacterized protein</fullName>
    </submittedName>
</protein>
<accession>A0A060HM34</accession>
<dbReference type="STRING" id="926571.NVIE_022660"/>
<dbReference type="EMBL" id="CP007536">
    <property type="protein sequence ID" value="AIC16528.1"/>
    <property type="molecule type" value="Genomic_DNA"/>
</dbReference>
<sequence>MDISWMYLQITIAYIYQEVDSINFIMSLTHKPNPFGQILCWSGRHLISEEDEQELIDSPTGRYETMCDRCHRKIILEIDPENEDEYFIKEPND</sequence>